<dbReference type="GO" id="GO:0006207">
    <property type="term" value="P:'de novo' pyrimidine nucleobase biosynthetic process"/>
    <property type="evidence" value="ECO:0007669"/>
    <property type="project" value="InterPro"/>
</dbReference>
<dbReference type="OrthoDB" id="15246at2157"/>
<dbReference type="InterPro" id="IPR041710">
    <property type="entry name" value="HPS/KGPDC"/>
</dbReference>
<dbReference type="Pfam" id="PF00215">
    <property type="entry name" value="OMPdecase"/>
    <property type="match status" value="1"/>
</dbReference>
<evidence type="ECO:0000259" key="3">
    <source>
        <dbReference type="SMART" id="SM00934"/>
    </source>
</evidence>
<sequence>MSRRYLVQVALDVVDEERALRVAGAMGEGCRQGAFPCDRLVVEAGTPLIKAVGVRVLPKLKLASGGLTLYADLKTADVGELEASLAYDFGADIASVLARAPMGTLKAFLEAGLKRGRLVAVDTIGIEAREVPFLVREIIRVAREIGFPLEKLVVELHRGIDEEASRQKYFEELGVAVNQIRELSPEVKIAVAGGITPAVKSLVEKLEPDIYVVGRYITQSPNVVERIKEFL</sequence>
<dbReference type="EC" id="4.1.2.-" evidence="4"/>
<dbReference type="AlphaFoldDB" id="A1RX51"/>
<keyword evidence="5" id="KW-1185">Reference proteome</keyword>
<dbReference type="GO" id="GO:0004590">
    <property type="term" value="F:orotidine-5'-phosphate decarboxylase activity"/>
    <property type="evidence" value="ECO:0007669"/>
    <property type="project" value="InterPro"/>
</dbReference>
<dbReference type="SMART" id="SM00934">
    <property type="entry name" value="OMPdecase"/>
    <property type="match status" value="1"/>
</dbReference>
<dbReference type="HOGENOM" id="CLU_081825_1_1_2"/>
<dbReference type="GO" id="GO:0033982">
    <property type="term" value="F:3-dehydro-L-gulonate-6-phosphate decarboxylase activity"/>
    <property type="evidence" value="ECO:0007669"/>
    <property type="project" value="TreeGrafter"/>
</dbReference>
<dbReference type="RefSeq" id="WP_011752046.1">
    <property type="nucleotide sequence ID" value="NC_008698.1"/>
</dbReference>
<dbReference type="GO" id="GO:0019854">
    <property type="term" value="P:L-ascorbic acid catabolic process"/>
    <property type="evidence" value="ECO:0007669"/>
    <property type="project" value="TreeGrafter"/>
</dbReference>
<dbReference type="EMBL" id="CP000505">
    <property type="protein sequence ID" value="ABL77781.1"/>
    <property type="molecule type" value="Genomic_DNA"/>
</dbReference>
<evidence type="ECO:0000313" key="4">
    <source>
        <dbReference type="EMBL" id="ABL77781.1"/>
    </source>
</evidence>
<evidence type="ECO:0000256" key="1">
    <source>
        <dbReference type="ARBA" id="ARBA00023239"/>
    </source>
</evidence>
<reference evidence="5" key="1">
    <citation type="journal article" date="2008" name="J. Bacteriol.">
        <title>Genome sequence of Thermofilum pendens reveals an exceptional loss of biosynthetic pathways without genome reduction.</title>
        <authorList>
            <person name="Anderson I."/>
            <person name="Rodriguez J."/>
            <person name="Susanti D."/>
            <person name="Porat I."/>
            <person name="Reich C."/>
            <person name="Ulrich L.E."/>
            <person name="Elkins J.G."/>
            <person name="Mavromatis K."/>
            <person name="Lykidis A."/>
            <person name="Kim E."/>
            <person name="Thompson L.S."/>
            <person name="Nolan M."/>
            <person name="Land M."/>
            <person name="Copeland A."/>
            <person name="Lapidus A."/>
            <person name="Lucas S."/>
            <person name="Detter C."/>
            <person name="Zhulin I.B."/>
            <person name="Olsen G.J."/>
            <person name="Whitman W."/>
            <person name="Mukhopadhyay B."/>
            <person name="Bristow J."/>
            <person name="Kyrpides N."/>
        </authorList>
    </citation>
    <scope>NUCLEOTIDE SEQUENCE [LARGE SCALE GENOMIC DNA]</scope>
    <source>
        <strain evidence="5">DSM 2475 / Hrk 5</strain>
    </source>
</reference>
<keyword evidence="1 4" id="KW-0456">Lyase</keyword>
<dbReference type="EnsemblBacteria" id="ABL77781">
    <property type="protein sequence ID" value="ABL77781"/>
    <property type="gene ID" value="Tpen_0372"/>
</dbReference>
<evidence type="ECO:0000313" key="5">
    <source>
        <dbReference type="Proteomes" id="UP000000641"/>
    </source>
</evidence>
<dbReference type="STRING" id="368408.Tpen_0372"/>
<gene>
    <name evidence="4" type="ordered locus">Tpen_0372</name>
</gene>
<dbReference type="eggNOG" id="arCOG00053">
    <property type="taxonomic scope" value="Archaea"/>
</dbReference>
<dbReference type="SUPFAM" id="SSF51366">
    <property type="entry name" value="Ribulose-phoshate binding barrel"/>
    <property type="match status" value="1"/>
</dbReference>
<dbReference type="CDD" id="cd04726">
    <property type="entry name" value="KGPDC_HPS"/>
    <property type="match status" value="1"/>
</dbReference>
<accession>A1RX51</accession>
<name>A1RX51_THEPD</name>
<organism evidence="4 5">
    <name type="scientific">Thermofilum pendens (strain DSM 2475 / Hrk 5)</name>
    <dbReference type="NCBI Taxonomy" id="368408"/>
    <lineage>
        <taxon>Archaea</taxon>
        <taxon>Thermoproteota</taxon>
        <taxon>Thermoprotei</taxon>
        <taxon>Thermofilales</taxon>
        <taxon>Thermofilaceae</taxon>
        <taxon>Thermofilum</taxon>
    </lineage>
</organism>
<dbReference type="Gene3D" id="3.20.20.70">
    <property type="entry name" value="Aldolase class I"/>
    <property type="match status" value="1"/>
</dbReference>
<dbReference type="GeneID" id="4600772"/>
<feature type="domain" description="Orotidine 5'-phosphate decarboxylase" evidence="3">
    <location>
        <begin position="6"/>
        <end position="230"/>
    </location>
</feature>
<protein>
    <submittedName>
        <fullName evidence="4">Hexulose-6-phosphate synthase</fullName>
        <ecNumber evidence="4">4.1.2.-</ecNumber>
    </submittedName>
</protein>
<dbReference type="PANTHER" id="PTHR35039">
    <property type="entry name" value="3-KETO-L-GULONATE-6-PHOSPHATE DECARBOXYLASE SGBH-RELATED"/>
    <property type="match status" value="1"/>
</dbReference>
<dbReference type="InterPro" id="IPR001754">
    <property type="entry name" value="OMPdeCOase_dom"/>
</dbReference>
<dbReference type="KEGG" id="tpe:Tpen_0372"/>
<evidence type="ECO:0000256" key="2">
    <source>
        <dbReference type="ARBA" id="ARBA00023277"/>
    </source>
</evidence>
<dbReference type="PANTHER" id="PTHR35039:SF3">
    <property type="entry name" value="3-KETO-L-GULONATE-6-PHOSPHATE DECARBOXYLASE SGBH-RELATED"/>
    <property type="match status" value="1"/>
</dbReference>
<proteinExistence type="predicted"/>
<dbReference type="Proteomes" id="UP000000641">
    <property type="component" value="Chromosome"/>
</dbReference>
<dbReference type="InterPro" id="IPR011060">
    <property type="entry name" value="RibuloseP-bd_barrel"/>
</dbReference>
<dbReference type="InterPro" id="IPR013785">
    <property type="entry name" value="Aldolase_TIM"/>
</dbReference>
<keyword evidence="2" id="KW-0119">Carbohydrate metabolism</keyword>